<keyword evidence="4" id="KW-1185">Reference proteome</keyword>
<sequence length="646" mass="71957">MKQVVRAARGLSSQRATAGGVRGAVTCRSTGLGRGGRGGPSADEKLQVLRRELDQARKAMALLEEGMRTIFDEEGGEAVTTRNSLAEEARGTFSLKRKEFDPKEWPRNEDDLRASLALARRETSLERAELELEVERLQVESVRVDALEEKIRALEVSAAAREKELLLVIAEKERTITSMDQIITDQEKFVAEVRRMEIMQATNGDVVYDSRVPDLEARLLDMQATVAEVQSEKEALEKKMEELQSTAPSAPQAAGGRDPLLPAVDKQSEVVEILHKQLEDREAAIAQLQAELETANVGGDFEESIREDKLNGYVAKVRALEIEMASMTHAHESDQLAKEVMEYKMRCAELEQELEGRKGQAEQAPPTKEKKAPPKKAAAKKAPSKKALSKKKTEALNGSPRETSAFLRNGFTLRKKDFIPKKWPREGSMKLTGGAEEVQEVSRSTSNGTFVLKGKDFTPKKWPRDNGAGSLEKSLNDKLNKHVARIRALEIEMSHMATIQESDDLARELTEAKLTIHQLQMELELVRLSALNPTPAEPVPSPPEDAAAEKVEPKGFRRGSPGGFVLRKKLFVPKSLSRPTGFKRNGRGSFILRSKQFVPKSLSRSAGFKRNSPGSYVLKKKEFTKKPWSTWSSKEDEGFKFLKHVL</sequence>
<keyword evidence="1" id="KW-0175">Coiled coil</keyword>
<feature type="region of interest" description="Disordered" evidence="2">
    <location>
        <begin position="354"/>
        <end position="401"/>
    </location>
</feature>
<feature type="compositionally biased region" description="Basic residues" evidence="2">
    <location>
        <begin position="373"/>
        <end position="390"/>
    </location>
</feature>
<evidence type="ECO:0000256" key="2">
    <source>
        <dbReference type="SAM" id="MobiDB-lite"/>
    </source>
</evidence>
<feature type="region of interest" description="Disordered" evidence="2">
    <location>
        <begin position="239"/>
        <end position="260"/>
    </location>
</feature>
<dbReference type="AlphaFoldDB" id="A0A5B8MSZ8"/>
<reference evidence="3 4" key="1">
    <citation type="submission" date="2018-07" db="EMBL/GenBank/DDBJ databases">
        <title>The complete nuclear genome of the prasinophyte Chloropicon primus (CCMP1205).</title>
        <authorList>
            <person name="Pombert J.-F."/>
            <person name="Otis C."/>
            <person name="Turmel M."/>
            <person name="Lemieux C."/>
        </authorList>
    </citation>
    <scope>NUCLEOTIDE SEQUENCE [LARGE SCALE GENOMIC DNA]</scope>
    <source>
        <strain evidence="3 4">CCMP1205</strain>
    </source>
</reference>
<name>A0A5B8MSZ8_9CHLO</name>
<gene>
    <name evidence="3" type="ORF">A3770_08p50580</name>
</gene>
<dbReference type="EMBL" id="CP031041">
    <property type="protein sequence ID" value="QDZ22540.1"/>
    <property type="molecule type" value="Genomic_DNA"/>
</dbReference>
<feature type="region of interest" description="Disordered" evidence="2">
    <location>
        <begin position="534"/>
        <end position="554"/>
    </location>
</feature>
<feature type="coiled-coil region" evidence="1">
    <location>
        <begin position="271"/>
        <end position="298"/>
    </location>
</feature>
<feature type="coiled-coil region" evidence="1">
    <location>
        <begin position="472"/>
        <end position="522"/>
    </location>
</feature>
<dbReference type="Proteomes" id="UP000316726">
    <property type="component" value="Chromosome 8"/>
</dbReference>
<organism evidence="3 4">
    <name type="scientific">Chloropicon primus</name>
    <dbReference type="NCBI Taxonomy" id="1764295"/>
    <lineage>
        <taxon>Eukaryota</taxon>
        <taxon>Viridiplantae</taxon>
        <taxon>Chlorophyta</taxon>
        <taxon>Chloropicophyceae</taxon>
        <taxon>Chloropicales</taxon>
        <taxon>Chloropicaceae</taxon>
        <taxon>Chloropicon</taxon>
    </lineage>
</organism>
<feature type="coiled-coil region" evidence="1">
    <location>
        <begin position="118"/>
        <end position="164"/>
    </location>
</feature>
<evidence type="ECO:0000256" key="1">
    <source>
        <dbReference type="SAM" id="Coils"/>
    </source>
</evidence>
<evidence type="ECO:0000313" key="3">
    <source>
        <dbReference type="EMBL" id="QDZ22540.1"/>
    </source>
</evidence>
<feature type="region of interest" description="Disordered" evidence="2">
    <location>
        <begin position="1"/>
        <end position="22"/>
    </location>
</feature>
<protein>
    <submittedName>
        <fullName evidence="3">Uncharacterized protein</fullName>
    </submittedName>
</protein>
<proteinExistence type="predicted"/>
<evidence type="ECO:0000313" key="4">
    <source>
        <dbReference type="Proteomes" id="UP000316726"/>
    </source>
</evidence>
<accession>A0A5B8MSZ8</accession>